<proteinExistence type="predicted"/>
<keyword evidence="3" id="KW-1185">Reference proteome</keyword>
<dbReference type="SUPFAM" id="SSF56112">
    <property type="entry name" value="Protein kinase-like (PK-like)"/>
    <property type="match status" value="1"/>
</dbReference>
<dbReference type="EMBL" id="JAUZMZ010000032">
    <property type="protein sequence ID" value="MEE2032083.1"/>
    <property type="molecule type" value="Genomic_DNA"/>
</dbReference>
<protein>
    <submittedName>
        <fullName evidence="2">Phosphotransferase family protein</fullName>
    </submittedName>
</protein>
<organism evidence="2 3">
    <name type="scientific">Rhodococcus chondri</name>
    <dbReference type="NCBI Taxonomy" id="3065941"/>
    <lineage>
        <taxon>Bacteria</taxon>
        <taxon>Bacillati</taxon>
        <taxon>Actinomycetota</taxon>
        <taxon>Actinomycetes</taxon>
        <taxon>Mycobacteriales</taxon>
        <taxon>Nocardiaceae</taxon>
        <taxon>Rhodococcus</taxon>
    </lineage>
</organism>
<dbReference type="Pfam" id="PF01636">
    <property type="entry name" value="APH"/>
    <property type="match status" value="1"/>
</dbReference>
<dbReference type="InterPro" id="IPR041726">
    <property type="entry name" value="ACAD10_11_N"/>
</dbReference>
<evidence type="ECO:0000313" key="3">
    <source>
        <dbReference type="Proteomes" id="UP001331936"/>
    </source>
</evidence>
<feature type="domain" description="Aminoglycoside phosphotransferase" evidence="1">
    <location>
        <begin position="32"/>
        <end position="256"/>
    </location>
</feature>
<dbReference type="Gene3D" id="3.90.1200.10">
    <property type="match status" value="1"/>
</dbReference>
<dbReference type="CDD" id="cd05154">
    <property type="entry name" value="ACAD10_11_N-like"/>
    <property type="match status" value="1"/>
</dbReference>
<reference evidence="2 3" key="1">
    <citation type="submission" date="2023-08" db="EMBL/GenBank/DDBJ databases">
        <authorList>
            <person name="Girao M."/>
            <person name="Carvalho M.F."/>
        </authorList>
    </citation>
    <scope>NUCLEOTIDE SEQUENCE [LARGE SCALE GENOMIC DNA]</scope>
    <source>
        <strain evidence="2 3">CC-R104</strain>
    </source>
</reference>
<dbReference type="InterPro" id="IPR052898">
    <property type="entry name" value="ACAD10-like"/>
</dbReference>
<dbReference type="RefSeq" id="WP_330151516.1">
    <property type="nucleotide sequence ID" value="NZ_JAUZMZ010000032.1"/>
</dbReference>
<dbReference type="Gene3D" id="3.30.200.20">
    <property type="entry name" value="Phosphorylase Kinase, domain 1"/>
    <property type="match status" value="1"/>
</dbReference>
<name>A0ABU7JPX3_9NOCA</name>
<evidence type="ECO:0000259" key="1">
    <source>
        <dbReference type="Pfam" id="PF01636"/>
    </source>
</evidence>
<dbReference type="PANTHER" id="PTHR47829">
    <property type="entry name" value="HYDROLASE, PUTATIVE (AFU_ORTHOLOGUE AFUA_1G12880)-RELATED"/>
    <property type="match status" value="1"/>
</dbReference>
<evidence type="ECO:0000313" key="2">
    <source>
        <dbReference type="EMBL" id="MEE2032083.1"/>
    </source>
</evidence>
<comment type="caution">
    <text evidence="2">The sequence shown here is derived from an EMBL/GenBank/DDBJ whole genome shotgun (WGS) entry which is preliminary data.</text>
</comment>
<accession>A0ABU7JPX3</accession>
<dbReference type="InterPro" id="IPR002575">
    <property type="entry name" value="Aminoglycoside_PTrfase"/>
</dbReference>
<dbReference type="Proteomes" id="UP001331936">
    <property type="component" value="Unassembled WGS sequence"/>
</dbReference>
<dbReference type="PANTHER" id="PTHR47829:SF1">
    <property type="entry name" value="HAD FAMILY PHOSPHATASE"/>
    <property type="match status" value="1"/>
</dbReference>
<sequence length="343" mass="36851">MTAAVHEGLDLLALQRFLTDSGVSIDGELRAELISGGKSNLTYGILDNSSHWVLRRPPTAGLTPSAHDVAREYRITSALQDSGVPVARTVALCEDTSVMGAPFTVVEHVDGRVVRSKDDLDLLTDNEIESCTAELVRVIAALHNVDYVAAGLGEFGRPDGYVTRQVKLWASQWERVKTRELPDLERLHAALADSIPESPTPSIVHGDYRIDNVILDASDAGKVAAVVDWELSTLGDPLTDLALMCVYRHPALDQVLGFPAAWTSARLPSADELVQRYAVASGREIAHWNFYMGLAHFKLAVIAEGINHRWQVGATVGDGFDQAGASVPALVASGLAALKGAES</sequence>
<gene>
    <name evidence="2" type="ORF">Q8814_08155</name>
</gene>
<dbReference type="InterPro" id="IPR011009">
    <property type="entry name" value="Kinase-like_dom_sf"/>
</dbReference>